<comment type="caution">
    <text evidence="1">The sequence shown here is derived from an EMBL/GenBank/DDBJ whole genome shotgun (WGS) entry which is preliminary data.</text>
</comment>
<protein>
    <recommendedName>
        <fullName evidence="3">Rpn family recombination-promoting nuclease/putative transposase</fullName>
    </recommendedName>
</protein>
<dbReference type="EMBL" id="ATBP01002905">
    <property type="protein sequence ID" value="ETR65353.1"/>
    <property type="molecule type" value="Genomic_DNA"/>
</dbReference>
<reference evidence="2" key="1">
    <citation type="submission" date="2012-11" db="EMBL/GenBank/DDBJ databases">
        <authorList>
            <person name="Lucero-Rivera Y.E."/>
            <person name="Tovar-Ramirez D."/>
        </authorList>
    </citation>
    <scope>NUCLEOTIDE SEQUENCE [LARGE SCALE GENOMIC DNA]</scope>
    <source>
        <strain evidence="2">Araruama</strain>
    </source>
</reference>
<evidence type="ECO:0008006" key="3">
    <source>
        <dbReference type="Google" id="ProtNLM"/>
    </source>
</evidence>
<proteinExistence type="predicted"/>
<accession>A0A1V1NS14</accession>
<evidence type="ECO:0000313" key="2">
    <source>
        <dbReference type="Proteomes" id="UP000189670"/>
    </source>
</evidence>
<dbReference type="Proteomes" id="UP000189670">
    <property type="component" value="Unassembled WGS sequence"/>
</dbReference>
<dbReference type="AlphaFoldDB" id="A0A1V1NS14"/>
<name>A0A1V1NS14_9BACT</name>
<organism evidence="1 2">
    <name type="scientific">Candidatus Magnetoglobus multicellularis str. Araruama</name>
    <dbReference type="NCBI Taxonomy" id="890399"/>
    <lineage>
        <taxon>Bacteria</taxon>
        <taxon>Pseudomonadati</taxon>
        <taxon>Thermodesulfobacteriota</taxon>
        <taxon>Desulfobacteria</taxon>
        <taxon>Desulfobacterales</taxon>
        <taxon>Desulfobacteraceae</taxon>
        <taxon>Candidatus Magnetoglobus</taxon>
    </lineage>
</organism>
<evidence type="ECO:0000313" key="1">
    <source>
        <dbReference type="EMBL" id="ETR65353.1"/>
    </source>
</evidence>
<gene>
    <name evidence="1" type="ORF">OMM_06071</name>
</gene>
<sequence>MRTKSPKTLWHRIFGQLLEGLLTPLNLDVYTDLPVMAFPPEADIVIIRRKEATWTSEQRKYLPDGIRDTDAHYIIIEFKYTESVNLIALKQASSYDLFFQMHKKVNPEDLQTFLVTSKTPNKAFMSRMEYKESGQNGIYQSDNIAFQSIKMMVLNQLPDEEHNVFLNALQAGKKKKLRHF</sequence>